<dbReference type="SMART" id="SM00679">
    <property type="entry name" value="CTNS"/>
    <property type="match status" value="2"/>
</dbReference>
<keyword evidence="3 5" id="KW-1133">Transmembrane helix</keyword>
<proteinExistence type="predicted"/>
<evidence type="ECO:0000313" key="7">
    <source>
        <dbReference type="Proteomes" id="UP000053617"/>
    </source>
</evidence>
<dbReference type="GO" id="GO:0042147">
    <property type="term" value="P:retrograde transport, endosome to Golgi"/>
    <property type="evidence" value="ECO:0007669"/>
    <property type="project" value="TreeGrafter"/>
</dbReference>
<organism evidence="6 7">
    <name type="scientific">Rhinocladiella mackenziei CBS 650.93</name>
    <dbReference type="NCBI Taxonomy" id="1442369"/>
    <lineage>
        <taxon>Eukaryota</taxon>
        <taxon>Fungi</taxon>
        <taxon>Dikarya</taxon>
        <taxon>Ascomycota</taxon>
        <taxon>Pezizomycotina</taxon>
        <taxon>Eurotiomycetes</taxon>
        <taxon>Chaetothyriomycetidae</taxon>
        <taxon>Chaetothyriales</taxon>
        <taxon>Herpotrichiellaceae</taxon>
        <taxon>Rhinocladiella</taxon>
    </lineage>
</organism>
<dbReference type="GO" id="GO:0005802">
    <property type="term" value="C:trans-Golgi network"/>
    <property type="evidence" value="ECO:0007669"/>
    <property type="project" value="TreeGrafter"/>
</dbReference>
<reference evidence="6 7" key="1">
    <citation type="submission" date="2015-01" db="EMBL/GenBank/DDBJ databases">
        <title>The Genome Sequence of Rhinocladiella mackenzie CBS 650.93.</title>
        <authorList>
            <consortium name="The Broad Institute Genomics Platform"/>
            <person name="Cuomo C."/>
            <person name="de Hoog S."/>
            <person name="Gorbushina A."/>
            <person name="Stielow B."/>
            <person name="Teixiera M."/>
            <person name="Abouelleil A."/>
            <person name="Chapman S.B."/>
            <person name="Priest M."/>
            <person name="Young S.K."/>
            <person name="Wortman J."/>
            <person name="Nusbaum C."/>
            <person name="Birren B."/>
        </authorList>
    </citation>
    <scope>NUCLEOTIDE SEQUENCE [LARGE SCALE GENOMIC DNA]</scope>
    <source>
        <strain evidence="6 7">CBS 650.93</strain>
    </source>
</reference>
<dbReference type="GO" id="GO:0045332">
    <property type="term" value="P:phospholipid translocation"/>
    <property type="evidence" value="ECO:0007669"/>
    <property type="project" value="TreeGrafter"/>
</dbReference>
<dbReference type="InterPro" id="IPR052241">
    <property type="entry name" value="SLC66/Scramblase_ANY1"/>
</dbReference>
<gene>
    <name evidence="6" type="ORF">Z518_00068</name>
</gene>
<name>A0A0D2JI18_9EURO</name>
<keyword evidence="2 5" id="KW-0812">Transmembrane</keyword>
<evidence type="ECO:0000256" key="3">
    <source>
        <dbReference type="ARBA" id="ARBA00022989"/>
    </source>
</evidence>
<keyword evidence="4 5" id="KW-0472">Membrane</keyword>
<protein>
    <submittedName>
        <fullName evidence="6">Rhinocladiella mackenziei CBS 650.93 unplaced genomic scaffold supercont1.1, whole genome shotgun sequence</fullName>
    </submittedName>
</protein>
<dbReference type="HOGENOM" id="CLU_049047_3_0_1"/>
<feature type="transmembrane region" description="Helical" evidence="5">
    <location>
        <begin position="138"/>
        <end position="156"/>
    </location>
</feature>
<evidence type="ECO:0000256" key="5">
    <source>
        <dbReference type="SAM" id="Phobius"/>
    </source>
</evidence>
<sequence>MLAFLSVIIDYFAPVFIILSPIMSYGDQIASMHRKKSSDGFSLDIPLIMLAASILKVFYWFGAYYDKSLLIQASLMIVVQLILLKVALDNRAPAGIRDGIEHAPFHGYTAENGLRDLLSGRRPYDFWQWNSAKPYFQFLAYFAATLLAVHVLLPVVSGSPAYISFLGYFGLAVEAILPVPQIVKNHRARSCTGFRFSVIANWLAGDAMKMSYFFLSSEYIPWPFRMCGIFQACCDCYLGVQFFMYGQGPAGVDVPMTTASKPATLG</sequence>
<dbReference type="GO" id="GO:0016020">
    <property type="term" value="C:membrane"/>
    <property type="evidence" value="ECO:0007669"/>
    <property type="project" value="UniProtKB-SubCell"/>
</dbReference>
<dbReference type="Gene3D" id="1.20.1280.290">
    <property type="match status" value="2"/>
</dbReference>
<dbReference type="EMBL" id="KN847475">
    <property type="protein sequence ID" value="KIX08990.1"/>
    <property type="molecule type" value="Genomic_DNA"/>
</dbReference>
<dbReference type="AlphaFoldDB" id="A0A0D2JI18"/>
<dbReference type="RefSeq" id="XP_013276126.1">
    <property type="nucleotide sequence ID" value="XM_013420672.1"/>
</dbReference>
<dbReference type="InterPro" id="IPR006603">
    <property type="entry name" value="PQ-loop_rpt"/>
</dbReference>
<evidence type="ECO:0000256" key="1">
    <source>
        <dbReference type="ARBA" id="ARBA00004141"/>
    </source>
</evidence>
<dbReference type="Proteomes" id="UP000053617">
    <property type="component" value="Unassembled WGS sequence"/>
</dbReference>
<comment type="subcellular location">
    <subcellularLocation>
        <location evidence="1">Membrane</location>
        <topology evidence="1">Multi-pass membrane protein</topology>
    </subcellularLocation>
</comment>
<dbReference type="PANTHER" id="PTHR14856">
    <property type="entry name" value="PQ-LOOP REPEAT-CONTAINING PROTEIN 1-LIKE PROTEIN"/>
    <property type="match status" value="1"/>
</dbReference>
<feature type="transmembrane region" description="Helical" evidence="5">
    <location>
        <begin position="162"/>
        <end position="179"/>
    </location>
</feature>
<dbReference type="VEuPathDB" id="FungiDB:Z518_00068"/>
<feature type="transmembrane region" description="Helical" evidence="5">
    <location>
        <begin position="69"/>
        <end position="88"/>
    </location>
</feature>
<dbReference type="Pfam" id="PF04193">
    <property type="entry name" value="PQ-loop"/>
    <property type="match status" value="2"/>
</dbReference>
<dbReference type="PANTHER" id="PTHR14856:SF9">
    <property type="entry name" value="PQ-LOOP REPEAT-CONTAINING PROTEIN 1"/>
    <property type="match status" value="1"/>
</dbReference>
<evidence type="ECO:0000256" key="2">
    <source>
        <dbReference type="ARBA" id="ARBA00022692"/>
    </source>
</evidence>
<evidence type="ECO:0000313" key="6">
    <source>
        <dbReference type="EMBL" id="KIX08990.1"/>
    </source>
</evidence>
<dbReference type="OrthoDB" id="292213at2759"/>
<keyword evidence="7" id="KW-1185">Reference proteome</keyword>
<dbReference type="GO" id="GO:0005829">
    <property type="term" value="C:cytosol"/>
    <property type="evidence" value="ECO:0007669"/>
    <property type="project" value="GOC"/>
</dbReference>
<dbReference type="STRING" id="1442369.A0A0D2JI18"/>
<feature type="transmembrane region" description="Helical" evidence="5">
    <location>
        <begin position="45"/>
        <end position="63"/>
    </location>
</feature>
<dbReference type="FunFam" id="1.20.1280.290:FF:000005">
    <property type="entry name" value="PQ-loop repeat-containing protein 1"/>
    <property type="match status" value="1"/>
</dbReference>
<accession>A0A0D2JI18</accession>
<feature type="transmembrane region" description="Helical" evidence="5">
    <location>
        <begin position="6"/>
        <end position="25"/>
    </location>
</feature>
<evidence type="ECO:0000256" key="4">
    <source>
        <dbReference type="ARBA" id="ARBA00023136"/>
    </source>
</evidence>
<dbReference type="GO" id="GO:0005768">
    <property type="term" value="C:endosome"/>
    <property type="evidence" value="ECO:0007669"/>
    <property type="project" value="TreeGrafter"/>
</dbReference>
<dbReference type="GeneID" id="25288139"/>